<comment type="caution">
    <text evidence="1">The sequence shown here is derived from an EMBL/GenBank/DDBJ whole genome shotgun (WGS) entry which is preliminary data.</text>
</comment>
<organism evidence="1 2">
    <name type="scientific">Agrobacterium tumefaciens</name>
    <dbReference type="NCBI Taxonomy" id="358"/>
    <lineage>
        <taxon>Bacteria</taxon>
        <taxon>Pseudomonadati</taxon>
        <taxon>Pseudomonadota</taxon>
        <taxon>Alphaproteobacteria</taxon>
        <taxon>Hyphomicrobiales</taxon>
        <taxon>Rhizobiaceae</taxon>
        <taxon>Rhizobium/Agrobacterium group</taxon>
        <taxon>Agrobacterium</taxon>
        <taxon>Agrobacterium tumefaciens complex</taxon>
    </lineage>
</organism>
<accession>A0A546Y2M6</accession>
<proteinExistence type="predicted"/>
<name>A0A546Y2M6_AGRTU</name>
<sequence>MDWVISAMYCRCSSHLGALSLFPESRKRSNALFWHISGRKTGLHFSWKCSNSLFCAFPNGKPGPTFPGNALKGAAP</sequence>
<evidence type="ECO:0000313" key="1">
    <source>
        <dbReference type="EMBL" id="TRB07239.1"/>
    </source>
</evidence>
<evidence type="ECO:0000313" key="2">
    <source>
        <dbReference type="Proteomes" id="UP000317023"/>
    </source>
</evidence>
<reference evidence="1 2" key="1">
    <citation type="journal article" date="2019" name="Appl. Microbiol. Biotechnol.">
        <title>Differential efficiency of wild type rhizogenic strains for rol gene transformation of plants.</title>
        <authorList>
            <person name="Desmet S."/>
            <person name="De Keyser E."/>
            <person name="Van Vaerenbergh J."/>
            <person name="Baeyen S."/>
            <person name="Van Huylenbroeck J."/>
            <person name="Geelen D."/>
            <person name="Dhooghe E."/>
        </authorList>
    </citation>
    <scope>NUCLEOTIDE SEQUENCE [LARGE SCALE GENOMIC DNA]</scope>
    <source>
        <strain evidence="1 2">MAFF210266</strain>
    </source>
</reference>
<dbReference type="AlphaFoldDB" id="A0A546Y2M6"/>
<protein>
    <submittedName>
        <fullName evidence="1">Uncharacterized protein</fullName>
    </submittedName>
</protein>
<dbReference type="EMBL" id="SGOE01000002">
    <property type="protein sequence ID" value="TRB07239.1"/>
    <property type="molecule type" value="Genomic_DNA"/>
</dbReference>
<dbReference type="Proteomes" id="UP000317023">
    <property type="component" value="Unassembled WGS sequence"/>
</dbReference>
<gene>
    <name evidence="1" type="ORF">EXN61_08925</name>
</gene>